<proteinExistence type="inferred from homology"/>
<evidence type="ECO:0000256" key="2">
    <source>
        <dbReference type="ARBA" id="ARBA00022676"/>
    </source>
</evidence>
<dbReference type="RefSeq" id="WP_267847790.1">
    <property type="nucleotide sequence ID" value="NZ_JAPMXC010000002.1"/>
</dbReference>
<dbReference type="EMBL" id="JAPMXC010000002">
    <property type="protein sequence ID" value="MCY0387933.1"/>
    <property type="molecule type" value="Genomic_DNA"/>
</dbReference>
<dbReference type="Pfam" id="PF00535">
    <property type="entry name" value="Glycos_transf_2"/>
    <property type="match status" value="1"/>
</dbReference>
<dbReference type="Proteomes" id="UP001082899">
    <property type="component" value="Unassembled WGS sequence"/>
</dbReference>
<keyword evidence="2 6" id="KW-0328">Glycosyltransferase</keyword>
<dbReference type="InterPro" id="IPR029044">
    <property type="entry name" value="Nucleotide-diphossugar_trans"/>
</dbReference>
<accession>A0ABT3ZPT3</accession>
<evidence type="ECO:0000259" key="4">
    <source>
        <dbReference type="Pfam" id="PF00535"/>
    </source>
</evidence>
<evidence type="ECO:0000313" key="7">
    <source>
        <dbReference type="Proteomes" id="UP001082899"/>
    </source>
</evidence>
<evidence type="ECO:0000256" key="3">
    <source>
        <dbReference type="ARBA" id="ARBA00022679"/>
    </source>
</evidence>
<gene>
    <name evidence="6" type="ORF">OVY01_11935</name>
</gene>
<feature type="domain" description="Glycosyltransferase 2-like" evidence="4">
    <location>
        <begin position="56"/>
        <end position="113"/>
    </location>
</feature>
<dbReference type="PANTHER" id="PTHR43179">
    <property type="entry name" value="RHAMNOSYLTRANSFERASE WBBL"/>
    <property type="match status" value="1"/>
</dbReference>
<sequence>MISVLTLVHGRARHLENLLAGLERGDVPPHEVVIVHMNEPAVQRHSRHFPIVAREMADENFLPLAAARNAAAAAARGDQLVFLDVDCIPDPQLVSDYMASLRRHPDAIHQGEVRYLPPRADGPGQGACRSNDDARPHPLHAHRIAGEPVPYNLFWSLNFACRKAVFDSLGGFDERYRGYGAEDTDFSYRAHARGTPLSSAPALAFHQHHASYDPPLNHLASIVANACTFKRSWGTWPMRGWLDAFERQGLITVHDDRIALKRMPTPQEIAACLEKDHGADF</sequence>
<keyword evidence="3 6" id="KW-0808">Transferase</keyword>
<comment type="caution">
    <text evidence="6">The sequence shown here is derived from an EMBL/GenBank/DDBJ whole genome shotgun (WGS) entry which is preliminary data.</text>
</comment>
<protein>
    <submittedName>
        <fullName evidence="6">Glycosyltransferase</fullName>
        <ecNumber evidence="6">2.4.-.-</ecNumber>
    </submittedName>
</protein>
<reference evidence="6" key="1">
    <citation type="submission" date="2022-11" db="EMBL/GenBank/DDBJ databases">
        <title>Robbsia betulipollinis sp. nov., isolated from pollen of birch (Betula pendula).</title>
        <authorList>
            <person name="Shi H."/>
            <person name="Ambika Manirajan B."/>
            <person name="Ratering S."/>
            <person name="Geissler-Plaum R."/>
            <person name="Schnell S."/>
        </authorList>
    </citation>
    <scope>NUCLEOTIDE SEQUENCE</scope>
    <source>
        <strain evidence="6">Bb-Pol-6</strain>
    </source>
</reference>
<name>A0ABT3ZPT3_9BURK</name>
<dbReference type="Pfam" id="PF02709">
    <property type="entry name" value="Glyco_transf_7C"/>
    <property type="match status" value="1"/>
</dbReference>
<evidence type="ECO:0000256" key="1">
    <source>
        <dbReference type="ARBA" id="ARBA00006739"/>
    </source>
</evidence>
<dbReference type="EC" id="2.4.-.-" evidence="6"/>
<dbReference type="InterPro" id="IPR001173">
    <property type="entry name" value="Glyco_trans_2-like"/>
</dbReference>
<dbReference type="InterPro" id="IPR027791">
    <property type="entry name" value="Galactosyl_T_C"/>
</dbReference>
<dbReference type="GO" id="GO:0016757">
    <property type="term" value="F:glycosyltransferase activity"/>
    <property type="evidence" value="ECO:0007669"/>
    <property type="project" value="UniProtKB-KW"/>
</dbReference>
<dbReference type="Gene3D" id="3.90.550.10">
    <property type="entry name" value="Spore Coat Polysaccharide Biosynthesis Protein SpsA, Chain A"/>
    <property type="match status" value="1"/>
</dbReference>
<keyword evidence="7" id="KW-1185">Reference proteome</keyword>
<feature type="domain" description="Galactosyltransferase C-terminal" evidence="5">
    <location>
        <begin position="144"/>
        <end position="201"/>
    </location>
</feature>
<dbReference type="PANTHER" id="PTHR43179:SF12">
    <property type="entry name" value="GALACTOFURANOSYLTRANSFERASE GLFT2"/>
    <property type="match status" value="1"/>
</dbReference>
<organism evidence="6 7">
    <name type="scientific">Robbsia betulipollinis</name>
    <dbReference type="NCBI Taxonomy" id="2981849"/>
    <lineage>
        <taxon>Bacteria</taxon>
        <taxon>Pseudomonadati</taxon>
        <taxon>Pseudomonadota</taxon>
        <taxon>Betaproteobacteria</taxon>
        <taxon>Burkholderiales</taxon>
        <taxon>Burkholderiaceae</taxon>
        <taxon>Robbsia</taxon>
    </lineage>
</organism>
<evidence type="ECO:0000313" key="6">
    <source>
        <dbReference type="EMBL" id="MCY0387933.1"/>
    </source>
</evidence>
<evidence type="ECO:0000259" key="5">
    <source>
        <dbReference type="Pfam" id="PF02709"/>
    </source>
</evidence>
<comment type="similarity">
    <text evidence="1">Belongs to the glycosyltransferase 2 family.</text>
</comment>
<dbReference type="SUPFAM" id="SSF53448">
    <property type="entry name" value="Nucleotide-diphospho-sugar transferases"/>
    <property type="match status" value="1"/>
</dbReference>